<evidence type="ECO:0000313" key="1">
    <source>
        <dbReference type="EMBL" id="KAH7903792.1"/>
    </source>
</evidence>
<keyword evidence="2" id="KW-1185">Reference proteome</keyword>
<name>A0ACB7ZSF5_9AGAM</name>
<organism evidence="1 2">
    <name type="scientific">Hygrophoropsis aurantiaca</name>
    <dbReference type="NCBI Taxonomy" id="72124"/>
    <lineage>
        <taxon>Eukaryota</taxon>
        <taxon>Fungi</taxon>
        <taxon>Dikarya</taxon>
        <taxon>Basidiomycota</taxon>
        <taxon>Agaricomycotina</taxon>
        <taxon>Agaricomycetes</taxon>
        <taxon>Agaricomycetidae</taxon>
        <taxon>Boletales</taxon>
        <taxon>Coniophorineae</taxon>
        <taxon>Hygrophoropsidaceae</taxon>
        <taxon>Hygrophoropsis</taxon>
    </lineage>
</organism>
<accession>A0ACB7ZSF5</accession>
<reference evidence="1" key="1">
    <citation type="journal article" date="2021" name="New Phytol.">
        <title>Evolutionary innovations through gain and loss of genes in the ectomycorrhizal Boletales.</title>
        <authorList>
            <person name="Wu G."/>
            <person name="Miyauchi S."/>
            <person name="Morin E."/>
            <person name="Kuo A."/>
            <person name="Drula E."/>
            <person name="Varga T."/>
            <person name="Kohler A."/>
            <person name="Feng B."/>
            <person name="Cao Y."/>
            <person name="Lipzen A."/>
            <person name="Daum C."/>
            <person name="Hundley H."/>
            <person name="Pangilinan J."/>
            <person name="Johnson J."/>
            <person name="Barry K."/>
            <person name="LaButti K."/>
            <person name="Ng V."/>
            <person name="Ahrendt S."/>
            <person name="Min B."/>
            <person name="Choi I.G."/>
            <person name="Park H."/>
            <person name="Plett J.M."/>
            <person name="Magnuson J."/>
            <person name="Spatafora J.W."/>
            <person name="Nagy L.G."/>
            <person name="Henrissat B."/>
            <person name="Grigoriev I.V."/>
            <person name="Yang Z.L."/>
            <person name="Xu J."/>
            <person name="Martin F.M."/>
        </authorList>
    </citation>
    <scope>NUCLEOTIDE SEQUENCE</scope>
    <source>
        <strain evidence="1">ATCC 28755</strain>
    </source>
</reference>
<evidence type="ECO:0000313" key="2">
    <source>
        <dbReference type="Proteomes" id="UP000790377"/>
    </source>
</evidence>
<sequence length="297" mass="32588">MPPKQKKSPEDRSDAKSNLKPKASVKKTFEKTKQKGGKKKNDTVPTSKALAEDGGVSDDGEEPEDVADEDKTTDVEKGWKDKSLSWALIAPISFGGGKTKTEFHYLLAKILFEGHEVYSPGFKMAITPKQKAAWDRKIKCRLRNSSDFDSTITQLTAKTPQASTPYFDTLDYKDNSFFSNIGDEKSEAEGERTGSDKGIDDLVEGLADDWEKPADGPKVPLRRKQSPSSDVDMATKPAKTPAQPAISAPTPSVSSRSSKKAKTLSDKFTDVVKVEEETVQKRLELAKAKNEVEASKV</sequence>
<dbReference type="EMBL" id="MU268758">
    <property type="protein sequence ID" value="KAH7903792.1"/>
    <property type="molecule type" value="Genomic_DNA"/>
</dbReference>
<dbReference type="Proteomes" id="UP000790377">
    <property type="component" value="Unassembled WGS sequence"/>
</dbReference>
<gene>
    <name evidence="1" type="ORF">BJ138DRAFT_1107379</name>
</gene>
<proteinExistence type="predicted"/>
<protein>
    <submittedName>
        <fullName evidence="1">Uncharacterized protein</fullName>
    </submittedName>
</protein>
<comment type="caution">
    <text evidence="1">The sequence shown here is derived from an EMBL/GenBank/DDBJ whole genome shotgun (WGS) entry which is preliminary data.</text>
</comment>